<keyword evidence="3" id="KW-0804">Transcription</keyword>
<sequence length="331" mass="36670">MPGTIKEVAERAGVSITTVSRVINGNPKVRQDTRERVYEVIKELGYVPSAIARGLTLGRTHTIGLILPEIADGFFSQVIRGADEAAVRQNFHLLVSTFHSHRSDEELSFRLLGEGRVDGLILMDPTLGDDFLMEFHRSSFPIVVLCKKIKYTNCKYVVIDDLQGAYQAVVHLIKHGYKRIATIRGPLDNYDAFQRLAGYKSALKDYNIKLNPEYIVDGNFQWEGGESAMHILLDLVQPPDAVFAANDPMAIGAMEAVKKRGLSIPKDMAIIGFDDIELARLVTPPLTTVHLPMYELGAMAVESITGMLKGKSTRRKNILKTGLVIRKSCGC</sequence>
<name>A0A235BWN7_UNCW3</name>
<dbReference type="GO" id="GO:0003700">
    <property type="term" value="F:DNA-binding transcription factor activity"/>
    <property type="evidence" value="ECO:0007669"/>
    <property type="project" value="TreeGrafter"/>
</dbReference>
<evidence type="ECO:0000256" key="3">
    <source>
        <dbReference type="ARBA" id="ARBA00023163"/>
    </source>
</evidence>
<dbReference type="InterPro" id="IPR000843">
    <property type="entry name" value="HTH_LacI"/>
</dbReference>
<evidence type="ECO:0000256" key="2">
    <source>
        <dbReference type="ARBA" id="ARBA00023125"/>
    </source>
</evidence>
<dbReference type="SUPFAM" id="SSF47413">
    <property type="entry name" value="lambda repressor-like DNA-binding domains"/>
    <property type="match status" value="1"/>
</dbReference>
<dbReference type="Gene3D" id="1.10.260.40">
    <property type="entry name" value="lambda repressor-like DNA-binding domains"/>
    <property type="match status" value="1"/>
</dbReference>
<evidence type="ECO:0000259" key="4">
    <source>
        <dbReference type="PROSITE" id="PS50932"/>
    </source>
</evidence>
<dbReference type="PRINTS" id="PR00036">
    <property type="entry name" value="HTHLACI"/>
</dbReference>
<keyword evidence="2" id="KW-0238">DNA-binding</keyword>
<dbReference type="CDD" id="cd01392">
    <property type="entry name" value="HTH_LacI"/>
    <property type="match status" value="1"/>
</dbReference>
<dbReference type="InterPro" id="IPR028082">
    <property type="entry name" value="Peripla_BP_I"/>
</dbReference>
<keyword evidence="1" id="KW-0805">Transcription regulation</keyword>
<dbReference type="PROSITE" id="PS00356">
    <property type="entry name" value="HTH_LACI_1"/>
    <property type="match status" value="1"/>
</dbReference>
<proteinExistence type="predicted"/>
<organism evidence="5 6">
    <name type="scientific">candidate division WOR-3 bacterium JGI_Cruoil_03_44_89</name>
    <dbReference type="NCBI Taxonomy" id="1973748"/>
    <lineage>
        <taxon>Bacteria</taxon>
        <taxon>Bacteria division WOR-3</taxon>
    </lineage>
</organism>
<comment type="caution">
    <text evidence="5">The sequence shown here is derived from an EMBL/GenBank/DDBJ whole genome shotgun (WGS) entry which is preliminary data.</text>
</comment>
<evidence type="ECO:0000313" key="6">
    <source>
        <dbReference type="Proteomes" id="UP000215215"/>
    </source>
</evidence>
<dbReference type="PROSITE" id="PS50932">
    <property type="entry name" value="HTH_LACI_2"/>
    <property type="match status" value="1"/>
</dbReference>
<dbReference type="EMBL" id="NOZQ01000051">
    <property type="protein sequence ID" value="OYD16783.1"/>
    <property type="molecule type" value="Genomic_DNA"/>
</dbReference>
<dbReference type="PANTHER" id="PTHR30146:SF109">
    <property type="entry name" value="HTH-TYPE TRANSCRIPTIONAL REGULATOR GALS"/>
    <property type="match status" value="1"/>
</dbReference>
<dbReference type="CDD" id="cd06267">
    <property type="entry name" value="PBP1_LacI_sugar_binding-like"/>
    <property type="match status" value="1"/>
</dbReference>
<reference evidence="5 6" key="1">
    <citation type="submission" date="2017-07" db="EMBL/GenBank/DDBJ databases">
        <title>Recovery of genomes from metagenomes via a dereplication, aggregation, and scoring strategy.</title>
        <authorList>
            <person name="Sieber C.M."/>
            <person name="Probst A.J."/>
            <person name="Sharrar A."/>
            <person name="Thomas B.C."/>
            <person name="Hess M."/>
            <person name="Tringe S.G."/>
            <person name="Banfield J.F."/>
        </authorList>
    </citation>
    <scope>NUCLEOTIDE SEQUENCE [LARGE SCALE GENOMIC DNA]</scope>
    <source>
        <strain evidence="5">JGI_Cruoil_03_44_89</strain>
    </source>
</reference>
<feature type="domain" description="HTH lacI-type" evidence="4">
    <location>
        <begin position="4"/>
        <end position="57"/>
    </location>
</feature>
<dbReference type="Pfam" id="PF13377">
    <property type="entry name" value="Peripla_BP_3"/>
    <property type="match status" value="1"/>
</dbReference>
<dbReference type="AlphaFoldDB" id="A0A235BWN7"/>
<evidence type="ECO:0000313" key="5">
    <source>
        <dbReference type="EMBL" id="OYD16783.1"/>
    </source>
</evidence>
<dbReference type="Pfam" id="PF00356">
    <property type="entry name" value="LacI"/>
    <property type="match status" value="1"/>
</dbReference>
<dbReference type="Gene3D" id="3.40.50.2300">
    <property type="match status" value="2"/>
</dbReference>
<dbReference type="SUPFAM" id="SSF53822">
    <property type="entry name" value="Periplasmic binding protein-like I"/>
    <property type="match status" value="1"/>
</dbReference>
<dbReference type="InterPro" id="IPR046335">
    <property type="entry name" value="LacI/GalR-like_sensor"/>
</dbReference>
<dbReference type="Proteomes" id="UP000215215">
    <property type="component" value="Unassembled WGS sequence"/>
</dbReference>
<gene>
    <name evidence="5" type="ORF">CH333_02720</name>
</gene>
<dbReference type="SMART" id="SM00354">
    <property type="entry name" value="HTH_LACI"/>
    <property type="match status" value="1"/>
</dbReference>
<accession>A0A235BWN7</accession>
<dbReference type="PANTHER" id="PTHR30146">
    <property type="entry name" value="LACI-RELATED TRANSCRIPTIONAL REPRESSOR"/>
    <property type="match status" value="1"/>
</dbReference>
<dbReference type="GO" id="GO:0000976">
    <property type="term" value="F:transcription cis-regulatory region binding"/>
    <property type="evidence" value="ECO:0007669"/>
    <property type="project" value="TreeGrafter"/>
</dbReference>
<dbReference type="InterPro" id="IPR010982">
    <property type="entry name" value="Lambda_DNA-bd_dom_sf"/>
</dbReference>
<protein>
    <recommendedName>
        <fullName evidence="4">HTH lacI-type domain-containing protein</fullName>
    </recommendedName>
</protein>
<evidence type="ECO:0000256" key="1">
    <source>
        <dbReference type="ARBA" id="ARBA00023015"/>
    </source>
</evidence>